<keyword evidence="4" id="KW-1185">Reference proteome</keyword>
<protein>
    <recommendedName>
        <fullName evidence="2">GPI-anchored protein LLG1-like domain-containing protein</fullName>
    </recommendedName>
</protein>
<sequence length="127" mass="14207">MRILISVLLLIISTCYSSPLSISDACPLNFEFMNYTIITSQCKGPRYPAKLCCDAFNDFACPYSDELNDLSNKCQTLMFSYINVYGNYPLGLFSRRCRDDKQGLVCPTLALGSGKNSHNIRNPSVLL</sequence>
<dbReference type="Proteomes" id="UP000245207">
    <property type="component" value="Unassembled WGS sequence"/>
</dbReference>
<comment type="caution">
    <text evidence="3">The sequence shown here is derived from an EMBL/GenBank/DDBJ whole genome shotgun (WGS) entry which is preliminary data.</text>
</comment>
<name>A0A2U1N636_ARTAN</name>
<dbReference type="Pfam" id="PF26578">
    <property type="entry name" value="LLG1"/>
    <property type="match status" value="1"/>
</dbReference>
<feature type="domain" description="GPI-anchored protein LLG1-like" evidence="2">
    <location>
        <begin position="29"/>
        <end position="104"/>
    </location>
</feature>
<proteinExistence type="predicted"/>
<dbReference type="InterPro" id="IPR039307">
    <property type="entry name" value="LORELEI-like"/>
</dbReference>
<dbReference type="PANTHER" id="PTHR31533:SF2">
    <property type="entry name" value="GPI-ANCHORED PROTEIN LLG1"/>
    <property type="match status" value="1"/>
</dbReference>
<gene>
    <name evidence="3" type="ORF">CTI12_AA300790</name>
</gene>
<evidence type="ECO:0000256" key="1">
    <source>
        <dbReference type="SAM" id="SignalP"/>
    </source>
</evidence>
<dbReference type="PANTHER" id="PTHR31533">
    <property type="entry name" value="GPI-ANCHORED PROTEIN LLG1-RELATED-RELATED"/>
    <property type="match status" value="1"/>
</dbReference>
<evidence type="ECO:0000313" key="3">
    <source>
        <dbReference type="EMBL" id="PWA68972.1"/>
    </source>
</evidence>
<dbReference type="STRING" id="35608.A0A2U1N636"/>
<dbReference type="InterPro" id="IPR058888">
    <property type="entry name" value="LLG1-like"/>
</dbReference>
<organism evidence="3 4">
    <name type="scientific">Artemisia annua</name>
    <name type="common">Sweet wormwood</name>
    <dbReference type="NCBI Taxonomy" id="35608"/>
    <lineage>
        <taxon>Eukaryota</taxon>
        <taxon>Viridiplantae</taxon>
        <taxon>Streptophyta</taxon>
        <taxon>Embryophyta</taxon>
        <taxon>Tracheophyta</taxon>
        <taxon>Spermatophyta</taxon>
        <taxon>Magnoliopsida</taxon>
        <taxon>eudicotyledons</taxon>
        <taxon>Gunneridae</taxon>
        <taxon>Pentapetalae</taxon>
        <taxon>asterids</taxon>
        <taxon>campanulids</taxon>
        <taxon>Asterales</taxon>
        <taxon>Asteraceae</taxon>
        <taxon>Asteroideae</taxon>
        <taxon>Anthemideae</taxon>
        <taxon>Artemisiinae</taxon>
        <taxon>Artemisia</taxon>
    </lineage>
</organism>
<feature type="signal peptide" evidence="1">
    <location>
        <begin position="1"/>
        <end position="17"/>
    </location>
</feature>
<dbReference type="EMBL" id="PKPP01003529">
    <property type="protein sequence ID" value="PWA68972.1"/>
    <property type="molecule type" value="Genomic_DNA"/>
</dbReference>
<keyword evidence="1" id="KW-0732">Signal</keyword>
<feature type="chain" id="PRO_5015415373" description="GPI-anchored protein LLG1-like domain-containing protein" evidence="1">
    <location>
        <begin position="18"/>
        <end position="127"/>
    </location>
</feature>
<evidence type="ECO:0000259" key="2">
    <source>
        <dbReference type="Pfam" id="PF26578"/>
    </source>
</evidence>
<accession>A0A2U1N636</accession>
<reference evidence="3 4" key="1">
    <citation type="journal article" date="2018" name="Mol. Plant">
        <title>The genome of Artemisia annua provides insight into the evolution of Asteraceae family and artemisinin biosynthesis.</title>
        <authorList>
            <person name="Shen Q."/>
            <person name="Zhang L."/>
            <person name="Liao Z."/>
            <person name="Wang S."/>
            <person name="Yan T."/>
            <person name="Shi P."/>
            <person name="Liu M."/>
            <person name="Fu X."/>
            <person name="Pan Q."/>
            <person name="Wang Y."/>
            <person name="Lv Z."/>
            <person name="Lu X."/>
            <person name="Zhang F."/>
            <person name="Jiang W."/>
            <person name="Ma Y."/>
            <person name="Chen M."/>
            <person name="Hao X."/>
            <person name="Li L."/>
            <person name="Tang Y."/>
            <person name="Lv G."/>
            <person name="Zhou Y."/>
            <person name="Sun X."/>
            <person name="Brodelius P.E."/>
            <person name="Rose J.K.C."/>
            <person name="Tang K."/>
        </authorList>
    </citation>
    <scope>NUCLEOTIDE SEQUENCE [LARGE SCALE GENOMIC DNA]</scope>
    <source>
        <strain evidence="4">cv. Huhao1</strain>
        <tissue evidence="3">Leaf</tissue>
    </source>
</reference>
<evidence type="ECO:0000313" key="4">
    <source>
        <dbReference type="Proteomes" id="UP000245207"/>
    </source>
</evidence>
<dbReference type="AlphaFoldDB" id="A0A2U1N636"/>
<dbReference type="OrthoDB" id="585255at2759"/>